<dbReference type="GO" id="GO:0016787">
    <property type="term" value="F:hydrolase activity"/>
    <property type="evidence" value="ECO:0007669"/>
    <property type="project" value="InterPro"/>
</dbReference>
<reference evidence="2" key="1">
    <citation type="submission" date="2023-01" db="EMBL/GenBank/DDBJ databases">
        <title>The growth and conidiation of Purpureocillium lavendulum are regulated by nitrogen source and histone H3K14 acetylation.</title>
        <authorList>
            <person name="Tang P."/>
            <person name="Han J."/>
            <person name="Zhang C."/>
            <person name="Tang P."/>
            <person name="Qi F."/>
            <person name="Zhang K."/>
            <person name="Liang L."/>
        </authorList>
    </citation>
    <scope>NUCLEOTIDE SEQUENCE</scope>
    <source>
        <strain evidence="2">YMF1.00683</strain>
    </source>
</reference>
<dbReference type="InterPro" id="IPR050466">
    <property type="entry name" value="Carboxylest/Gibb_receptor"/>
</dbReference>
<dbReference type="Proteomes" id="UP001163105">
    <property type="component" value="Unassembled WGS sequence"/>
</dbReference>
<dbReference type="PANTHER" id="PTHR23024">
    <property type="entry name" value="ARYLACETAMIDE DEACETYLASE"/>
    <property type="match status" value="1"/>
</dbReference>
<dbReference type="SUPFAM" id="SSF53474">
    <property type="entry name" value="alpha/beta-Hydrolases"/>
    <property type="match status" value="1"/>
</dbReference>
<name>A0AB34FHZ8_9HYPO</name>
<gene>
    <name evidence="2" type="ORF">O9K51_08251</name>
</gene>
<protein>
    <submittedName>
        <fullName evidence="2">Potassium transporter protein</fullName>
    </submittedName>
</protein>
<keyword evidence="3" id="KW-1185">Reference proteome</keyword>
<evidence type="ECO:0000313" key="3">
    <source>
        <dbReference type="Proteomes" id="UP001163105"/>
    </source>
</evidence>
<evidence type="ECO:0000259" key="1">
    <source>
        <dbReference type="Pfam" id="PF07859"/>
    </source>
</evidence>
<dbReference type="EMBL" id="JAQHRD010000007">
    <property type="protein sequence ID" value="KAJ6438850.1"/>
    <property type="molecule type" value="Genomic_DNA"/>
</dbReference>
<dbReference type="Pfam" id="PF07859">
    <property type="entry name" value="Abhydrolase_3"/>
    <property type="match status" value="1"/>
</dbReference>
<dbReference type="PANTHER" id="PTHR23024:SF166">
    <property type="entry name" value="ALPHA_BETA HYDROLASE FOLD-3 DOMAIN-CONTAINING PROTEIN-RELATED"/>
    <property type="match status" value="1"/>
</dbReference>
<dbReference type="InterPro" id="IPR029058">
    <property type="entry name" value="AB_hydrolase_fold"/>
</dbReference>
<sequence length="349" mass="37730">MTTSRQGHRIHGLATPCETARVVSPAVQQAHFPKNLPEGTSIHGMTRERKPITGQRGLDIVEFEIPLRDGAATTLRTYRQTTGTGKRFPVFVYMHGGGFVTGSLETDDAPCRAIAAAMDLIVVNVEYRLAPEHRFPTGFEDCFDVVRWRGQEELGADLTHGFILGGTSAGANFAAGIAHLALQESLAPRITGLVFLAGSFCHPDARPQEYLDRILSVDEIVVAPGLTRKSIDYYAGKYGAPPEDRRLSPLLFGSHAGIADRAYFAVCGLDPRRDEALLFGQLLEKAGLQTKVDVYPGLPHGFWSSCPGLDVSKEWLASLIAGMQWMIASSNAKEAIAPTAPDGNTAGRT</sequence>
<comment type="caution">
    <text evidence="2">The sequence shown here is derived from an EMBL/GenBank/DDBJ whole genome shotgun (WGS) entry which is preliminary data.</text>
</comment>
<accession>A0AB34FHZ8</accession>
<proteinExistence type="predicted"/>
<dbReference type="AlphaFoldDB" id="A0AB34FHZ8"/>
<dbReference type="Gene3D" id="3.40.50.1820">
    <property type="entry name" value="alpha/beta hydrolase"/>
    <property type="match status" value="1"/>
</dbReference>
<dbReference type="InterPro" id="IPR013094">
    <property type="entry name" value="AB_hydrolase_3"/>
</dbReference>
<organism evidence="2 3">
    <name type="scientific">Purpureocillium lavendulum</name>
    <dbReference type="NCBI Taxonomy" id="1247861"/>
    <lineage>
        <taxon>Eukaryota</taxon>
        <taxon>Fungi</taxon>
        <taxon>Dikarya</taxon>
        <taxon>Ascomycota</taxon>
        <taxon>Pezizomycotina</taxon>
        <taxon>Sordariomycetes</taxon>
        <taxon>Hypocreomycetidae</taxon>
        <taxon>Hypocreales</taxon>
        <taxon>Ophiocordycipitaceae</taxon>
        <taxon>Purpureocillium</taxon>
    </lineage>
</organism>
<evidence type="ECO:0000313" key="2">
    <source>
        <dbReference type="EMBL" id="KAJ6438850.1"/>
    </source>
</evidence>
<feature type="domain" description="Alpha/beta hydrolase fold-3" evidence="1">
    <location>
        <begin position="91"/>
        <end position="303"/>
    </location>
</feature>